<feature type="compositionally biased region" description="Basic and acidic residues" evidence="1">
    <location>
        <begin position="24"/>
        <end position="40"/>
    </location>
</feature>
<gene>
    <name evidence="3" type="ORF">AKJ39_03360</name>
</gene>
<sequence>MVWEGRVYNPRGIRRKLPGKGNAKKGETENNRKNTSPRDTEELVFRGELEDAKKLPVFKRCFDVMKEVFGGLHVTTNVVENAFNVKSKLKEHRTMKFGERILVCLLYEYLELCDKSREELNDFLMEEMITPDFIRNKALHGSGLQKEEPEEPSPIDMIEDAIKTGQQLAIHYCDGNRNHTSRIIIPEEIERNPYDGTTRIKAHCRLRDAERTFRLDRIRDLSDFNPDPYCY</sequence>
<evidence type="ECO:0000313" key="3">
    <source>
        <dbReference type="EMBL" id="KXA97387.1"/>
    </source>
</evidence>
<evidence type="ECO:0000256" key="1">
    <source>
        <dbReference type="SAM" id="MobiDB-lite"/>
    </source>
</evidence>
<dbReference type="Proteomes" id="UP000070257">
    <property type="component" value="Unassembled WGS sequence"/>
</dbReference>
<feature type="domain" description="WYL" evidence="2">
    <location>
        <begin position="156"/>
        <end position="221"/>
    </location>
</feature>
<evidence type="ECO:0000259" key="2">
    <source>
        <dbReference type="Pfam" id="PF13280"/>
    </source>
</evidence>
<evidence type="ECO:0000313" key="4">
    <source>
        <dbReference type="Proteomes" id="UP000070257"/>
    </source>
</evidence>
<dbReference type="EMBL" id="LHXT01000054">
    <property type="protein sequence ID" value="KXA97387.1"/>
    <property type="molecule type" value="Genomic_DNA"/>
</dbReference>
<accession>A0A656YW18</accession>
<dbReference type="PROSITE" id="PS52050">
    <property type="entry name" value="WYL"/>
    <property type="match status" value="1"/>
</dbReference>
<protein>
    <recommendedName>
        <fullName evidence="2">WYL domain-containing protein</fullName>
    </recommendedName>
</protein>
<organism evidence="3 4">
    <name type="scientific">candidate division MSBL1 archaeon SCGC-AAA259J03</name>
    <dbReference type="NCBI Taxonomy" id="1698269"/>
    <lineage>
        <taxon>Archaea</taxon>
        <taxon>Methanobacteriati</taxon>
        <taxon>Methanobacteriota</taxon>
        <taxon>candidate division MSBL1</taxon>
    </lineage>
</organism>
<keyword evidence="4" id="KW-1185">Reference proteome</keyword>
<proteinExistence type="predicted"/>
<feature type="region of interest" description="Disordered" evidence="1">
    <location>
        <begin position="1"/>
        <end position="40"/>
    </location>
</feature>
<comment type="caution">
    <text evidence="3">The sequence shown here is derived from an EMBL/GenBank/DDBJ whole genome shotgun (WGS) entry which is preliminary data.</text>
</comment>
<name>A0A656YW18_9EURY</name>
<reference evidence="3 4" key="1">
    <citation type="journal article" date="2016" name="Sci. Rep.">
        <title>Metabolic traits of an uncultured archaeal lineage -MSBL1- from brine pools of the Red Sea.</title>
        <authorList>
            <person name="Mwirichia R."/>
            <person name="Alam I."/>
            <person name="Rashid M."/>
            <person name="Vinu M."/>
            <person name="Ba-Alawi W."/>
            <person name="Anthony Kamau A."/>
            <person name="Kamanda Ngugi D."/>
            <person name="Goker M."/>
            <person name="Klenk H.P."/>
            <person name="Bajic V."/>
            <person name="Stingl U."/>
        </authorList>
    </citation>
    <scope>NUCLEOTIDE SEQUENCE [LARGE SCALE GENOMIC DNA]</scope>
    <source>
        <strain evidence="3">SCGC-AAA259J03</strain>
    </source>
</reference>
<dbReference type="InterPro" id="IPR026881">
    <property type="entry name" value="WYL_dom"/>
</dbReference>
<dbReference type="AlphaFoldDB" id="A0A656YW18"/>
<dbReference type="Pfam" id="PF13280">
    <property type="entry name" value="WYL"/>
    <property type="match status" value="1"/>
</dbReference>